<dbReference type="PANTHER" id="PTHR30050:SF5">
    <property type="entry name" value="DNAA REGULATORY INACTIVATOR HDA"/>
    <property type="match status" value="1"/>
</dbReference>
<dbReference type="Proteomes" id="UP000249725">
    <property type="component" value="Unassembled WGS sequence"/>
</dbReference>
<dbReference type="GO" id="GO:0005886">
    <property type="term" value="C:plasma membrane"/>
    <property type="evidence" value="ECO:0007669"/>
    <property type="project" value="TreeGrafter"/>
</dbReference>
<dbReference type="GO" id="GO:0003688">
    <property type="term" value="F:DNA replication origin binding"/>
    <property type="evidence" value="ECO:0007669"/>
    <property type="project" value="TreeGrafter"/>
</dbReference>
<proteinExistence type="predicted"/>
<dbReference type="EMBL" id="QFYR01000003">
    <property type="protein sequence ID" value="RAK52007.1"/>
    <property type="molecule type" value="Genomic_DNA"/>
</dbReference>
<organism evidence="1 2">
    <name type="scientific">Phenylobacterium deserti</name>
    <dbReference type="NCBI Taxonomy" id="1914756"/>
    <lineage>
        <taxon>Bacteria</taxon>
        <taxon>Pseudomonadati</taxon>
        <taxon>Pseudomonadota</taxon>
        <taxon>Alphaproteobacteria</taxon>
        <taxon>Caulobacterales</taxon>
        <taxon>Caulobacteraceae</taxon>
        <taxon>Phenylobacterium</taxon>
    </lineage>
</organism>
<sequence>MTQQLRLRLERPATPSRETFVEGPSNAHARAAVEAWPHWHGGALVLVGPAGVGKTHLASIWAEAAGAIALDRMAPQVEAAAGRPVLLENVDQGAPDEALFHLINLAAQAGGGLLLTARTPPVGWPAALPDLRSRLNALPVAEIEEPDDEVLEGVLRNFFRERSIRPPKEVYPYLLRRMQRSIPEAREIVRRLDEAGDGPISRMLAREVLEGDNGNLDLFE</sequence>
<reference evidence="2" key="1">
    <citation type="submission" date="2018-05" db="EMBL/GenBank/DDBJ databases">
        <authorList>
            <person name="Li X."/>
        </authorList>
    </citation>
    <scope>NUCLEOTIDE SEQUENCE [LARGE SCALE GENOMIC DNA]</scope>
    <source>
        <strain evidence="2">YIM 73061</strain>
    </source>
</reference>
<dbReference type="OrthoDB" id="7390113at2"/>
<dbReference type="SUPFAM" id="SSF52540">
    <property type="entry name" value="P-loop containing nucleoside triphosphate hydrolases"/>
    <property type="match status" value="1"/>
</dbReference>
<comment type="caution">
    <text evidence="1">The sequence shown here is derived from an EMBL/GenBank/DDBJ whole genome shotgun (WGS) entry which is preliminary data.</text>
</comment>
<accession>A0A328AC06</accession>
<gene>
    <name evidence="1" type="ORF">DJ018_12645</name>
</gene>
<dbReference type="AlphaFoldDB" id="A0A328AC06"/>
<dbReference type="InterPro" id="IPR027417">
    <property type="entry name" value="P-loop_NTPase"/>
</dbReference>
<dbReference type="RefSeq" id="WP_111515331.1">
    <property type="nucleotide sequence ID" value="NZ_QFYR01000003.1"/>
</dbReference>
<keyword evidence="2" id="KW-1185">Reference proteome</keyword>
<protein>
    <submittedName>
        <fullName evidence="1">Chromosomal replication initiator DnaA</fullName>
    </submittedName>
</protein>
<dbReference type="PANTHER" id="PTHR30050">
    <property type="entry name" value="CHROMOSOMAL REPLICATION INITIATOR PROTEIN DNAA"/>
    <property type="match status" value="1"/>
</dbReference>
<evidence type="ECO:0000313" key="2">
    <source>
        <dbReference type="Proteomes" id="UP000249725"/>
    </source>
</evidence>
<dbReference type="Gene3D" id="3.40.50.300">
    <property type="entry name" value="P-loop containing nucleotide triphosphate hydrolases"/>
    <property type="match status" value="1"/>
</dbReference>
<name>A0A328AC06_9CAUL</name>
<evidence type="ECO:0000313" key="1">
    <source>
        <dbReference type="EMBL" id="RAK52007.1"/>
    </source>
</evidence>
<dbReference type="Gene3D" id="1.10.8.60">
    <property type="match status" value="1"/>
</dbReference>
<dbReference type="GO" id="GO:0006270">
    <property type="term" value="P:DNA replication initiation"/>
    <property type="evidence" value="ECO:0007669"/>
    <property type="project" value="TreeGrafter"/>
</dbReference>